<keyword evidence="2 5" id="KW-0489">Methyltransferase</keyword>
<accession>A0A2L0HJP7</accession>
<evidence type="ECO:0000256" key="1">
    <source>
        <dbReference type="ARBA" id="ARBA00006594"/>
    </source>
</evidence>
<dbReference type="GO" id="GO:0003677">
    <property type="term" value="F:DNA binding"/>
    <property type="evidence" value="ECO:0007669"/>
    <property type="project" value="InterPro"/>
</dbReference>
<evidence type="ECO:0000256" key="2">
    <source>
        <dbReference type="ARBA" id="ARBA00022603"/>
    </source>
</evidence>
<protein>
    <submittedName>
        <fullName evidence="5">DNA methylase</fullName>
    </submittedName>
</protein>
<dbReference type="PANTHER" id="PTHR13370">
    <property type="entry name" value="RNA METHYLASE-RELATED"/>
    <property type="match status" value="1"/>
</dbReference>
<dbReference type="PRINTS" id="PR00508">
    <property type="entry name" value="S21N4MTFRASE"/>
</dbReference>
<dbReference type="InterPro" id="IPR001091">
    <property type="entry name" value="RM_Methyltransferase"/>
</dbReference>
<keyword evidence="6" id="KW-1185">Reference proteome</keyword>
<keyword evidence="3" id="KW-0808">Transferase</keyword>
<dbReference type="PANTHER" id="PTHR13370:SF3">
    <property type="entry name" value="TRNA (GUANINE(10)-N2)-METHYLTRANSFERASE HOMOLOG"/>
    <property type="match status" value="1"/>
</dbReference>
<dbReference type="Proteomes" id="UP000241501">
    <property type="component" value="Segment"/>
</dbReference>
<name>A0A2L0HJP7_9CAUD</name>
<evidence type="ECO:0000313" key="5">
    <source>
        <dbReference type="EMBL" id="AUX81925.1"/>
    </source>
</evidence>
<dbReference type="Pfam" id="PF01555">
    <property type="entry name" value="N6_N4_Mtase"/>
    <property type="match status" value="1"/>
</dbReference>
<dbReference type="GO" id="GO:0009007">
    <property type="term" value="F:site-specific DNA-methyltransferase (adenine-specific) activity"/>
    <property type="evidence" value="ECO:0007669"/>
    <property type="project" value="TreeGrafter"/>
</dbReference>
<gene>
    <name evidence="5" type="ORF">SEA_BRANDONK123_89</name>
</gene>
<dbReference type="InterPro" id="IPR002941">
    <property type="entry name" value="DNA_methylase_N4/N6"/>
</dbReference>
<dbReference type="GO" id="GO:0032259">
    <property type="term" value="P:methylation"/>
    <property type="evidence" value="ECO:0007669"/>
    <property type="project" value="UniProtKB-KW"/>
</dbReference>
<dbReference type="SUPFAM" id="SSF53335">
    <property type="entry name" value="S-adenosyl-L-methionine-dependent methyltransferases"/>
    <property type="match status" value="1"/>
</dbReference>
<proteinExistence type="inferred from homology"/>
<dbReference type="EMBL" id="MG812487">
    <property type="protein sequence ID" value="AUX81925.1"/>
    <property type="molecule type" value="Genomic_DNA"/>
</dbReference>
<evidence type="ECO:0000256" key="3">
    <source>
        <dbReference type="ARBA" id="ARBA00022679"/>
    </source>
</evidence>
<evidence type="ECO:0000259" key="4">
    <source>
        <dbReference type="Pfam" id="PF01555"/>
    </source>
</evidence>
<dbReference type="InterPro" id="IPR029063">
    <property type="entry name" value="SAM-dependent_MTases_sf"/>
</dbReference>
<dbReference type="GO" id="GO:0008170">
    <property type="term" value="F:N-methyltransferase activity"/>
    <property type="evidence" value="ECO:0007669"/>
    <property type="project" value="InterPro"/>
</dbReference>
<dbReference type="PROSITE" id="PS00092">
    <property type="entry name" value="N6_MTASE"/>
    <property type="match status" value="1"/>
</dbReference>
<comment type="similarity">
    <text evidence="1">Belongs to the N(4)/N(6)-methyltransferase family.</text>
</comment>
<dbReference type="InterPro" id="IPR002052">
    <property type="entry name" value="DNA_methylase_N6_adenine_CS"/>
</dbReference>
<evidence type="ECO:0000313" key="6">
    <source>
        <dbReference type="Proteomes" id="UP000241501"/>
    </source>
</evidence>
<feature type="domain" description="DNA methylase N-4/N-6" evidence="4">
    <location>
        <begin position="163"/>
        <end position="223"/>
    </location>
</feature>
<sequence>MKPRYADEHATLYCADMSTALAGMRDESVDAVITDPPYTERTHTHAKTNRSISGQGVKAVQFDAFDETQLRAALAECGRVSRGWVVATLAYQHAHLLETDPPAGLRMLRIGVWVKTNPMPQISADRPGQGWEAIAYLHRTDRKPVWNGGGKAGNYVLPTEQRMGHPTAKPLVLVQDLVRKFSNRGDVVLDPFAGSGTTLRAAVNEGRRAIGVEMDPAHCDTIVRRLGQTVLF</sequence>
<organism evidence="5 6">
    <name type="scientific">Gordonia phage Brandonk123</name>
    <dbReference type="NCBI Taxonomy" id="2079564"/>
    <lineage>
        <taxon>Viruses</taxon>
        <taxon>Duplodnaviria</taxon>
        <taxon>Heunggongvirae</taxon>
        <taxon>Uroviricota</taxon>
        <taxon>Caudoviricetes</taxon>
        <taxon>Stackebrandtviridae</taxon>
        <taxon>Schenleyvirinae</taxon>
        <taxon>Vividuovirus</taxon>
        <taxon>Vividuovirus brandonk123</taxon>
    </lineage>
</organism>
<dbReference type="Gene3D" id="3.40.50.150">
    <property type="entry name" value="Vaccinia Virus protein VP39"/>
    <property type="match status" value="1"/>
</dbReference>
<reference evidence="5 6" key="1">
    <citation type="submission" date="2018-01" db="EMBL/GenBank/DDBJ databases">
        <authorList>
            <person name="Farren J.M."/>
            <person name="Htoo L.P."/>
            <person name="Johnson E.S."/>
            <person name="Williams B.R."/>
            <person name="Bonilla J.A."/>
            <person name="Klyczek K."/>
            <person name="Garlena R.A."/>
            <person name="Russell D.A."/>
            <person name="Pope W.H."/>
            <person name="Jacobs-Sera D."/>
            <person name="Hendrix R.W."/>
            <person name="Hatfull G.F."/>
        </authorList>
    </citation>
    <scope>NUCLEOTIDE SEQUENCE [LARGE SCALE GENOMIC DNA]</scope>
</reference>
<dbReference type="OrthoDB" id="3832at10239"/>